<feature type="region of interest" description="Disordered" evidence="1">
    <location>
        <begin position="286"/>
        <end position="310"/>
    </location>
</feature>
<evidence type="ECO:0000256" key="1">
    <source>
        <dbReference type="SAM" id="MobiDB-lite"/>
    </source>
</evidence>
<evidence type="ECO:0000313" key="3">
    <source>
        <dbReference type="EMBL" id="CAL5222327.1"/>
    </source>
</evidence>
<accession>A0ABP1FXS9</accession>
<evidence type="ECO:0000259" key="2">
    <source>
        <dbReference type="Pfam" id="PF09588"/>
    </source>
</evidence>
<feature type="compositionally biased region" description="Basic and acidic residues" evidence="1">
    <location>
        <begin position="380"/>
        <end position="392"/>
    </location>
</feature>
<evidence type="ECO:0000313" key="4">
    <source>
        <dbReference type="Proteomes" id="UP001497392"/>
    </source>
</evidence>
<comment type="caution">
    <text evidence="3">The sequence shown here is derived from an EMBL/GenBank/DDBJ whole genome shotgun (WGS) entry which is preliminary data.</text>
</comment>
<dbReference type="EMBL" id="CAXHTA020000007">
    <property type="protein sequence ID" value="CAL5222327.1"/>
    <property type="molecule type" value="Genomic_DNA"/>
</dbReference>
<dbReference type="SUPFAM" id="SSF52980">
    <property type="entry name" value="Restriction endonuclease-like"/>
    <property type="match status" value="1"/>
</dbReference>
<dbReference type="PANTHER" id="PTHR46609">
    <property type="entry name" value="EXONUCLEASE, PHAGE-TYPE/RECB, C-TERMINAL DOMAIN-CONTAINING PROTEIN"/>
    <property type="match status" value="1"/>
</dbReference>
<organism evidence="3 4">
    <name type="scientific">Coccomyxa viridis</name>
    <dbReference type="NCBI Taxonomy" id="1274662"/>
    <lineage>
        <taxon>Eukaryota</taxon>
        <taxon>Viridiplantae</taxon>
        <taxon>Chlorophyta</taxon>
        <taxon>core chlorophytes</taxon>
        <taxon>Trebouxiophyceae</taxon>
        <taxon>Trebouxiophyceae incertae sedis</taxon>
        <taxon>Coccomyxaceae</taxon>
        <taxon>Coccomyxa</taxon>
    </lineage>
</organism>
<feature type="compositionally biased region" description="Polar residues" evidence="1">
    <location>
        <begin position="163"/>
        <end position="174"/>
    </location>
</feature>
<dbReference type="PANTHER" id="PTHR46609:SF6">
    <property type="entry name" value="EXONUCLEASE, PHAGE-TYPE_RECB, C-TERMINAL DOMAIN-CONTAINING PROTEIN-RELATED"/>
    <property type="match status" value="1"/>
</dbReference>
<dbReference type="InterPro" id="IPR011335">
    <property type="entry name" value="Restrct_endonuc-II-like"/>
</dbReference>
<dbReference type="InterPro" id="IPR019080">
    <property type="entry name" value="YqaJ_viral_recombinase"/>
</dbReference>
<reference evidence="3 4" key="1">
    <citation type="submission" date="2024-06" db="EMBL/GenBank/DDBJ databases">
        <authorList>
            <person name="Kraege A."/>
            <person name="Thomma B."/>
        </authorList>
    </citation>
    <scope>NUCLEOTIDE SEQUENCE [LARGE SCALE GENOMIC DNA]</scope>
</reference>
<dbReference type="InterPro" id="IPR051703">
    <property type="entry name" value="NF-kappa-B_Signaling_Reg"/>
</dbReference>
<dbReference type="CDD" id="cd22343">
    <property type="entry name" value="PDDEXK_lambda_exonuclease-like"/>
    <property type="match status" value="1"/>
</dbReference>
<keyword evidence="4" id="KW-1185">Reference proteome</keyword>
<feature type="domain" description="YqaJ viral recombinase" evidence="2">
    <location>
        <begin position="393"/>
        <end position="540"/>
    </location>
</feature>
<dbReference type="InterPro" id="IPR017482">
    <property type="entry name" value="Lambda-type_endonuclease"/>
</dbReference>
<feature type="region of interest" description="Disordered" evidence="1">
    <location>
        <begin position="370"/>
        <end position="392"/>
    </location>
</feature>
<dbReference type="Proteomes" id="UP001497392">
    <property type="component" value="Unassembled WGS sequence"/>
</dbReference>
<protein>
    <submittedName>
        <fullName evidence="3">G4673 protein</fullName>
    </submittedName>
</protein>
<dbReference type="Gene3D" id="3.90.320.10">
    <property type="match status" value="1"/>
</dbReference>
<gene>
    <name evidence="3" type="primary">g4673</name>
    <name evidence="3" type="ORF">VP750_LOCUS3986</name>
</gene>
<proteinExistence type="predicted"/>
<feature type="region of interest" description="Disordered" evidence="1">
    <location>
        <begin position="136"/>
        <end position="174"/>
    </location>
</feature>
<dbReference type="NCBIfam" id="TIGR03033">
    <property type="entry name" value="phage_rel_nuc"/>
    <property type="match status" value="1"/>
</dbReference>
<dbReference type="Pfam" id="PF09588">
    <property type="entry name" value="YqaJ"/>
    <property type="match status" value="1"/>
</dbReference>
<dbReference type="InterPro" id="IPR011604">
    <property type="entry name" value="PDDEXK-like_dom_sf"/>
</dbReference>
<sequence length="638" mass="69120">MSGRALIHWKVHLRKAAQLCRQRRSYHSQQLAQPSRAFACAELHADVAQTASSSTSDALKTFLSGLQFEAKKGFQNLQGREKFADFAAWHTRHLLSGRESERLSDIAEAFQKYDVLSVRDRKAVVDKAIQEVQAMTASPSAHSRDIRASNSSTAAAGSGGLELQQSRHQPVSKVSSLRNLVGGGSKHGVAAADSQEMQASAASLLHGAQTTGEHQQGSQVSQRNRGIRLMTAEGPPSAAQLLSVADLAAASTEPKTHKQAANRSQPVLVCLDSQTAAASQLHKGIRHLEASSSSGPSPSTAEQAHRGGGSAALVGEDEEFSVGSADLNAAMHRSDAQPAVAESVGRGRRIMKPETAAFRASFTQAAAAAASTSLGKRSRKGDELGKGEQRTAEWHAEREHRLTASAFGNALGFWPEGRVRLWEEKLQLRRPFAGNAATQWGTVQEDVALNCYMEVTGHVIKPCRFAVLRDDEVHGWLGASPDGLIDSLSAQPASSDALAAGTGPGVLEIKCPFNRGQPESASVPSLPPWYYMPQVQGLMEIFQREWCNIYMWTVNGSAMFHIPRDRQYWTACFEVLSEYWWAHLVPAKHAIASNKKEDAYRFMPSPSHKLTAGLSSWSKKMAKESHASIYPPSRHVSG</sequence>
<name>A0ABP1FXS9_9CHLO</name>